<accession>A0A1R1X9S7</accession>
<evidence type="ECO:0000313" key="1">
    <source>
        <dbReference type="EMBL" id="OMJ11349.1"/>
    </source>
</evidence>
<organism evidence="1 2">
    <name type="scientific">Smittium culicis</name>
    <dbReference type="NCBI Taxonomy" id="133412"/>
    <lineage>
        <taxon>Eukaryota</taxon>
        <taxon>Fungi</taxon>
        <taxon>Fungi incertae sedis</taxon>
        <taxon>Zoopagomycota</taxon>
        <taxon>Kickxellomycotina</taxon>
        <taxon>Harpellomycetes</taxon>
        <taxon>Harpellales</taxon>
        <taxon>Legeriomycetaceae</taxon>
        <taxon>Smittium</taxon>
    </lineage>
</organism>
<dbReference type="AlphaFoldDB" id="A0A1R1X9S7"/>
<name>A0A1R1X9S7_9FUNG</name>
<evidence type="ECO:0000313" key="2">
    <source>
        <dbReference type="Proteomes" id="UP000187429"/>
    </source>
</evidence>
<comment type="caution">
    <text evidence="1">The sequence shown here is derived from an EMBL/GenBank/DDBJ whole genome shotgun (WGS) entry which is preliminary data.</text>
</comment>
<gene>
    <name evidence="1" type="ORF">AYI69_g9866</name>
</gene>
<proteinExistence type="predicted"/>
<dbReference type="EMBL" id="LSSM01006127">
    <property type="protein sequence ID" value="OMJ11349.1"/>
    <property type="molecule type" value="Genomic_DNA"/>
</dbReference>
<keyword evidence="2" id="KW-1185">Reference proteome</keyword>
<sequence>MPVDNPDTLESTQRLKNFFFCSGRRLNHIFYKAFNRHNTIYNKVSRLREYSGALRQEINCEAMLATRGYRIHMSI</sequence>
<dbReference type="Proteomes" id="UP000187429">
    <property type="component" value="Unassembled WGS sequence"/>
</dbReference>
<protein>
    <submittedName>
        <fullName evidence="1">Uncharacterized protein</fullName>
    </submittedName>
</protein>
<reference evidence="2" key="1">
    <citation type="submission" date="2017-01" db="EMBL/GenBank/DDBJ databases">
        <authorList>
            <person name="Wang Y."/>
            <person name="White M."/>
            <person name="Kvist S."/>
            <person name="Moncalvo J.-M."/>
        </authorList>
    </citation>
    <scope>NUCLEOTIDE SEQUENCE [LARGE SCALE GENOMIC DNA]</scope>
    <source>
        <strain evidence="2">ID-206-W2</strain>
    </source>
</reference>